<proteinExistence type="predicted"/>
<dbReference type="InterPro" id="IPR022385">
    <property type="entry name" value="Rhs_assc_core"/>
</dbReference>
<dbReference type="EMBL" id="QLTA01000076">
    <property type="protein sequence ID" value="RAR72727.1"/>
    <property type="molecule type" value="Genomic_DNA"/>
</dbReference>
<evidence type="ECO:0000313" key="3">
    <source>
        <dbReference type="EMBL" id="RAR72727.1"/>
    </source>
</evidence>
<comment type="caution">
    <text evidence="3">The sequence shown here is derived from an EMBL/GenBank/DDBJ whole genome shotgun (WGS) entry which is preliminary data.</text>
</comment>
<dbReference type="PRINTS" id="PR00394">
    <property type="entry name" value="RHSPROTEIN"/>
</dbReference>
<dbReference type="NCBIfam" id="TIGR03696">
    <property type="entry name" value="Rhs_assc_core"/>
    <property type="match status" value="1"/>
</dbReference>
<feature type="domain" description="Toxin 37-like C-terminal" evidence="2">
    <location>
        <begin position="312"/>
        <end position="384"/>
    </location>
</feature>
<dbReference type="Gene3D" id="2.180.10.10">
    <property type="entry name" value="RHS repeat-associated core"/>
    <property type="match status" value="1"/>
</dbReference>
<dbReference type="InterPro" id="IPR029108">
    <property type="entry name" value="Ntox37-like_C"/>
</dbReference>
<dbReference type="Proteomes" id="UP000248856">
    <property type="component" value="Unassembled WGS sequence"/>
</dbReference>
<name>A0A328YQC2_9BURK</name>
<evidence type="ECO:0000259" key="2">
    <source>
        <dbReference type="Pfam" id="PF15535"/>
    </source>
</evidence>
<feature type="region of interest" description="Disordered" evidence="1">
    <location>
        <begin position="308"/>
        <end position="386"/>
    </location>
</feature>
<evidence type="ECO:0000313" key="4">
    <source>
        <dbReference type="Proteomes" id="UP000248856"/>
    </source>
</evidence>
<protein>
    <submittedName>
        <fullName evidence="3">RHS repeat-associated protein</fullName>
    </submittedName>
</protein>
<accession>A0A328YQC2</accession>
<dbReference type="AlphaFoldDB" id="A0A328YQC2"/>
<evidence type="ECO:0000256" key="1">
    <source>
        <dbReference type="SAM" id="MobiDB-lite"/>
    </source>
</evidence>
<dbReference type="PANTHER" id="PTHR32305:SF15">
    <property type="entry name" value="PROTEIN RHSA-RELATED"/>
    <property type="match status" value="1"/>
</dbReference>
<dbReference type="PANTHER" id="PTHR32305">
    <property type="match status" value="1"/>
</dbReference>
<dbReference type="InterPro" id="IPR050708">
    <property type="entry name" value="T6SS_VgrG/RHS"/>
</dbReference>
<reference evidence="3 4" key="1">
    <citation type="submission" date="2018-06" db="EMBL/GenBank/DDBJ databases">
        <title>Genomic Encyclopedia of Archaeal and Bacterial Type Strains, Phase II (KMG-II): from individual species to whole genera.</title>
        <authorList>
            <person name="Goeker M."/>
        </authorList>
    </citation>
    <scope>NUCLEOTIDE SEQUENCE [LARGE SCALE GENOMIC DNA]</scope>
    <source>
        <strain evidence="3 4">CFPB 3232</strain>
    </source>
</reference>
<gene>
    <name evidence="3" type="ORF">AX018_10762</name>
</gene>
<keyword evidence="4" id="KW-1185">Reference proteome</keyword>
<sequence>MRYLVRLSLFASVTPSVYRCGRGDLCNKAGDTYLHYGTDGRIAKVGPNADAKSALAVGYTTNALGQRVFKSDARTSGTNASSAITQQTVYAEDGIGSTVLGQYGNRRSSNSGAPTGEMDSTEVIWLPTASGPLPVAAQINGRLYAIDADHLNTPRRLTNTQGQVVWQWLITGFGEANPTTGATGYAQSGQASGRTYGEAVLFDLRYPGQVWDEETGLSYNLHRYYDAGTGRYIQVDPIGLTGGWNRFGYANANPIKYIDPTGLFVPLVIPGVCAAGGCEAVGAVLAAGAIWWANNNTYIKPPANAYDPNGPKAPGKPSEADGFKSPKGGDNWVPNPNPGKGGSSWGWQDAKGDVWCPTGQGGNAHGGPHWDVQTPGGDYRNVKPRW</sequence>
<dbReference type="Pfam" id="PF15535">
    <property type="entry name" value="Ntox37"/>
    <property type="match status" value="1"/>
</dbReference>
<organism evidence="3 4">
    <name type="scientific">Paracidovorax anthurii</name>
    <dbReference type="NCBI Taxonomy" id="78229"/>
    <lineage>
        <taxon>Bacteria</taxon>
        <taxon>Pseudomonadati</taxon>
        <taxon>Pseudomonadota</taxon>
        <taxon>Betaproteobacteria</taxon>
        <taxon>Burkholderiales</taxon>
        <taxon>Comamonadaceae</taxon>
        <taxon>Paracidovorax</taxon>
    </lineage>
</organism>